<proteinExistence type="predicted"/>
<organism evidence="2 3">
    <name type="scientific">Flavobacterium chungangensis</name>
    <dbReference type="NCBI Taxonomy" id="2708132"/>
    <lineage>
        <taxon>Bacteria</taxon>
        <taxon>Pseudomonadati</taxon>
        <taxon>Bacteroidota</taxon>
        <taxon>Flavobacteriia</taxon>
        <taxon>Flavobacteriales</taxon>
        <taxon>Flavobacteriaceae</taxon>
        <taxon>Flavobacterium</taxon>
    </lineage>
</organism>
<evidence type="ECO:0000313" key="2">
    <source>
        <dbReference type="EMBL" id="MFC4476907.1"/>
    </source>
</evidence>
<accession>A0ABV8ZED9</accession>
<reference evidence="3" key="1">
    <citation type="journal article" date="2019" name="Int. J. Syst. Evol. Microbiol.">
        <title>The Global Catalogue of Microorganisms (GCM) 10K type strain sequencing project: providing services to taxonomists for standard genome sequencing and annotation.</title>
        <authorList>
            <consortium name="The Broad Institute Genomics Platform"/>
            <consortium name="The Broad Institute Genome Sequencing Center for Infectious Disease"/>
            <person name="Wu L."/>
            <person name="Ma J."/>
        </authorList>
    </citation>
    <scope>NUCLEOTIDE SEQUENCE [LARGE SCALE GENOMIC DNA]</scope>
    <source>
        <strain evidence="3">NBRC 103627</strain>
    </source>
</reference>
<evidence type="ECO:0000256" key="1">
    <source>
        <dbReference type="SAM" id="SignalP"/>
    </source>
</evidence>
<gene>
    <name evidence="2" type="ORF">ACFO3N_07520</name>
</gene>
<evidence type="ECO:0008006" key="4">
    <source>
        <dbReference type="Google" id="ProtNLM"/>
    </source>
</evidence>
<dbReference type="EMBL" id="JBHSFY010000004">
    <property type="protein sequence ID" value="MFC4476907.1"/>
    <property type="molecule type" value="Genomic_DNA"/>
</dbReference>
<keyword evidence="1" id="KW-0732">Signal</keyword>
<keyword evidence="3" id="KW-1185">Reference proteome</keyword>
<comment type="caution">
    <text evidence="2">The sequence shown here is derived from an EMBL/GenBank/DDBJ whole genome shotgun (WGS) entry which is preliminary data.</text>
</comment>
<evidence type="ECO:0000313" key="3">
    <source>
        <dbReference type="Proteomes" id="UP001596003"/>
    </source>
</evidence>
<feature type="chain" id="PRO_5047539498" description="EF-hand domain-containing protein" evidence="1">
    <location>
        <begin position="21"/>
        <end position="187"/>
    </location>
</feature>
<dbReference type="RefSeq" id="WP_379796521.1">
    <property type="nucleotide sequence ID" value="NZ_JBHSFY010000004.1"/>
</dbReference>
<feature type="signal peptide" evidence="1">
    <location>
        <begin position="1"/>
        <end position="20"/>
    </location>
</feature>
<protein>
    <recommendedName>
        <fullName evidence="4">EF-hand domain-containing protein</fullName>
    </recommendedName>
</protein>
<dbReference type="Proteomes" id="UP001596003">
    <property type="component" value="Unassembled WGS sequence"/>
</dbReference>
<name>A0ABV8ZED9_9FLAO</name>
<sequence>MKNLPLSIAFLFLISYSTYAQRVNVYPNNSYVQENLDLNAVGLLFERSRDILDFEKKINYTDQKISNLDLNNDGRVDYLKVSDKIVNNIKIIKIQSEISPNIYEDVASINVILKNRNRPLNTSVYNYRSNANASTYNIERSREIYIDKDINRERNYYKKDPIERTKEVVPLIYDFINIYSIVKNLPR</sequence>